<keyword evidence="2" id="KW-0326">Glycosidase</keyword>
<dbReference type="PROSITE" id="PS01247">
    <property type="entry name" value="IUNH"/>
    <property type="match status" value="1"/>
</dbReference>
<evidence type="ECO:0000256" key="2">
    <source>
        <dbReference type="ARBA" id="ARBA00023295"/>
    </source>
</evidence>
<dbReference type="EMBL" id="JAHQCW010000028">
    <property type="protein sequence ID" value="MBU9738062.1"/>
    <property type="molecule type" value="Genomic_DNA"/>
</dbReference>
<evidence type="ECO:0000259" key="3">
    <source>
        <dbReference type="Pfam" id="PF01156"/>
    </source>
</evidence>
<evidence type="ECO:0000313" key="4">
    <source>
        <dbReference type="EMBL" id="MBU9738062.1"/>
    </source>
</evidence>
<dbReference type="AlphaFoldDB" id="A0A949NBX9"/>
<accession>A0A949NBX9</accession>
<dbReference type="Gene3D" id="3.90.245.10">
    <property type="entry name" value="Ribonucleoside hydrolase-like"/>
    <property type="match status" value="1"/>
</dbReference>
<dbReference type="GO" id="GO:0005829">
    <property type="term" value="C:cytosol"/>
    <property type="evidence" value="ECO:0007669"/>
    <property type="project" value="TreeGrafter"/>
</dbReference>
<sequence>MKKVIMDCDPGHDDAIALLLASRADDIELLGVTTVAGNSELENTTRNARKILDYAGVTDVDVYAGCSRPMMRDLYRLTGAIIHGEDGLGGPKLPDPVTPVKEEHGVDFIIRTLRESEEKIILIPTGPLTNIAMALIKAPDIKEKIERIIIMGGAVNDPGNITSAAEFNIYVDPEAAKIVFASGCNIYLNTLDISMKAVFYEEDIERLRAQGDKISDIVAKLLDFFSSTHVQHFGFKACPIHDALCVGVLIDENLIQYQKTYLDISVNDPLTLGETVADLWGITGHEPNCYLSVKVDRELFVQMIQEHMQKTYQSKK</sequence>
<evidence type="ECO:0000313" key="5">
    <source>
        <dbReference type="Proteomes" id="UP000712157"/>
    </source>
</evidence>
<evidence type="ECO:0000256" key="1">
    <source>
        <dbReference type="ARBA" id="ARBA00022801"/>
    </source>
</evidence>
<dbReference type="SUPFAM" id="SSF53590">
    <property type="entry name" value="Nucleoside hydrolase"/>
    <property type="match status" value="1"/>
</dbReference>
<dbReference type="CDD" id="cd02651">
    <property type="entry name" value="nuc_hydro_IU_UC_XIUA"/>
    <property type="match status" value="1"/>
</dbReference>
<name>A0A949NBX9_9FIRM</name>
<dbReference type="PANTHER" id="PTHR12304:SF4">
    <property type="entry name" value="URIDINE NUCLEOSIDASE"/>
    <property type="match status" value="1"/>
</dbReference>
<protein>
    <submittedName>
        <fullName evidence="4">Nucleoside hydrolase</fullName>
    </submittedName>
</protein>
<reference evidence="4" key="1">
    <citation type="submission" date="2021-06" db="EMBL/GenBank/DDBJ databases">
        <title>Description of novel taxa of the family Lachnospiraceae.</title>
        <authorList>
            <person name="Chaplin A.V."/>
            <person name="Sokolova S.R."/>
            <person name="Pikina A.P."/>
            <person name="Korzhanova M."/>
            <person name="Belova V."/>
            <person name="Korostin D."/>
            <person name="Efimov B.A."/>
        </authorList>
    </citation>
    <scope>NUCLEOTIDE SEQUENCE</scope>
    <source>
        <strain evidence="4">ASD5720</strain>
    </source>
</reference>
<comment type="caution">
    <text evidence="4">The sequence shown here is derived from an EMBL/GenBank/DDBJ whole genome shotgun (WGS) entry which is preliminary data.</text>
</comment>
<dbReference type="PANTHER" id="PTHR12304">
    <property type="entry name" value="INOSINE-URIDINE PREFERRING NUCLEOSIDE HYDROLASE"/>
    <property type="match status" value="1"/>
</dbReference>
<dbReference type="InterPro" id="IPR036452">
    <property type="entry name" value="Ribo_hydro-like"/>
</dbReference>
<dbReference type="Proteomes" id="UP000712157">
    <property type="component" value="Unassembled WGS sequence"/>
</dbReference>
<keyword evidence="5" id="KW-1185">Reference proteome</keyword>
<dbReference type="GO" id="GO:0045437">
    <property type="term" value="F:uridine nucleosidase activity"/>
    <property type="evidence" value="ECO:0007669"/>
    <property type="project" value="UniProtKB-ARBA"/>
</dbReference>
<dbReference type="InterPro" id="IPR001910">
    <property type="entry name" value="Inosine/uridine_hydrolase_dom"/>
</dbReference>
<feature type="domain" description="Inosine/uridine-preferring nucleoside hydrolase" evidence="3">
    <location>
        <begin position="4"/>
        <end position="301"/>
    </location>
</feature>
<keyword evidence="1 4" id="KW-0378">Hydrolase</keyword>
<organism evidence="4 5">
    <name type="scientific">Diplocloster agilis</name>
    <dbReference type="NCBI Taxonomy" id="2850323"/>
    <lineage>
        <taxon>Bacteria</taxon>
        <taxon>Bacillati</taxon>
        <taxon>Bacillota</taxon>
        <taxon>Clostridia</taxon>
        <taxon>Lachnospirales</taxon>
        <taxon>Lachnospiraceae</taxon>
        <taxon>Diplocloster</taxon>
    </lineage>
</organism>
<dbReference type="GO" id="GO:0008477">
    <property type="term" value="F:purine nucleosidase activity"/>
    <property type="evidence" value="ECO:0007669"/>
    <property type="project" value="TreeGrafter"/>
</dbReference>
<dbReference type="InterPro" id="IPR023186">
    <property type="entry name" value="IUNH"/>
</dbReference>
<dbReference type="RefSeq" id="WP_158344425.1">
    <property type="nucleotide sequence ID" value="NZ_JAHQCW010000028.1"/>
</dbReference>
<dbReference type="Pfam" id="PF01156">
    <property type="entry name" value="IU_nuc_hydro"/>
    <property type="match status" value="1"/>
</dbReference>
<dbReference type="GO" id="GO:0006152">
    <property type="term" value="P:purine nucleoside catabolic process"/>
    <property type="evidence" value="ECO:0007669"/>
    <property type="project" value="TreeGrafter"/>
</dbReference>
<dbReference type="InterPro" id="IPR015910">
    <property type="entry name" value="I/U_nuclsd_hydro_CS"/>
</dbReference>
<proteinExistence type="predicted"/>
<gene>
    <name evidence="4" type="ORF">KTH89_16080</name>
</gene>